<dbReference type="GO" id="GO:0005634">
    <property type="term" value="C:nucleus"/>
    <property type="evidence" value="ECO:0007669"/>
    <property type="project" value="UniProtKB-SubCell"/>
</dbReference>
<dbReference type="InterPro" id="IPR017970">
    <property type="entry name" value="Homeobox_CS"/>
</dbReference>
<dbReference type="InterPro" id="IPR050877">
    <property type="entry name" value="EMX-VAX-Noto_Homeobox_TFs"/>
</dbReference>
<evidence type="ECO:0000256" key="2">
    <source>
        <dbReference type="ARBA" id="ARBA00023125"/>
    </source>
</evidence>
<dbReference type="PANTHER" id="PTHR24339">
    <property type="entry name" value="HOMEOBOX PROTEIN EMX-RELATED"/>
    <property type="match status" value="1"/>
</dbReference>
<dbReference type="SMART" id="SM00389">
    <property type="entry name" value="HOX"/>
    <property type="match status" value="1"/>
</dbReference>
<evidence type="ECO:0000256" key="1">
    <source>
        <dbReference type="ARBA" id="ARBA00004123"/>
    </source>
</evidence>
<organism evidence="8 9">
    <name type="scientific">Owenia fusiformis</name>
    <name type="common">Polychaete worm</name>
    <dbReference type="NCBI Taxonomy" id="6347"/>
    <lineage>
        <taxon>Eukaryota</taxon>
        <taxon>Metazoa</taxon>
        <taxon>Spiralia</taxon>
        <taxon>Lophotrochozoa</taxon>
        <taxon>Annelida</taxon>
        <taxon>Polychaeta</taxon>
        <taxon>Sedentaria</taxon>
        <taxon>Canalipalpata</taxon>
        <taxon>Sabellida</taxon>
        <taxon>Oweniida</taxon>
        <taxon>Oweniidae</taxon>
        <taxon>Owenia</taxon>
    </lineage>
</organism>
<keyword evidence="9" id="KW-1185">Reference proteome</keyword>
<dbReference type="OrthoDB" id="6159439at2759"/>
<dbReference type="PROSITE" id="PS50071">
    <property type="entry name" value="HOMEOBOX_2"/>
    <property type="match status" value="1"/>
</dbReference>
<feature type="region of interest" description="Disordered" evidence="7">
    <location>
        <begin position="1"/>
        <end position="66"/>
    </location>
</feature>
<accession>A0A8J1T4X5</accession>
<dbReference type="GO" id="GO:0000981">
    <property type="term" value="F:DNA-binding transcription factor activity, RNA polymerase II-specific"/>
    <property type="evidence" value="ECO:0007669"/>
    <property type="project" value="InterPro"/>
</dbReference>
<dbReference type="InterPro" id="IPR020479">
    <property type="entry name" value="HD_metazoa"/>
</dbReference>
<feature type="region of interest" description="Disordered" evidence="7">
    <location>
        <begin position="261"/>
        <end position="307"/>
    </location>
</feature>
<evidence type="ECO:0000256" key="6">
    <source>
        <dbReference type="RuleBase" id="RU000682"/>
    </source>
</evidence>
<evidence type="ECO:0000313" key="9">
    <source>
        <dbReference type="Proteomes" id="UP000749559"/>
    </source>
</evidence>
<dbReference type="GO" id="GO:0000978">
    <property type="term" value="F:RNA polymerase II cis-regulatory region sequence-specific DNA binding"/>
    <property type="evidence" value="ECO:0007669"/>
    <property type="project" value="TreeGrafter"/>
</dbReference>
<comment type="caution">
    <text evidence="8">The sequence shown here is derived from an EMBL/GenBank/DDBJ whole genome shotgun (WGS) entry which is preliminary data.</text>
</comment>
<feature type="DNA-binding region" description="Homeobox" evidence="5">
    <location>
        <begin position="209"/>
        <end position="268"/>
    </location>
</feature>
<evidence type="ECO:0000313" key="8">
    <source>
        <dbReference type="EMBL" id="CAH1785074.1"/>
    </source>
</evidence>
<dbReference type="InterPro" id="IPR009057">
    <property type="entry name" value="Homeodomain-like_sf"/>
</dbReference>
<protein>
    <submittedName>
        <fullName evidence="8">Uncharacterized protein</fullName>
    </submittedName>
</protein>
<dbReference type="SUPFAM" id="SSF46689">
    <property type="entry name" value="Homeodomain-like"/>
    <property type="match status" value="1"/>
</dbReference>
<keyword evidence="2 5" id="KW-0238">DNA-binding</keyword>
<dbReference type="PROSITE" id="PS00027">
    <property type="entry name" value="HOMEOBOX_1"/>
    <property type="match status" value="1"/>
</dbReference>
<proteinExistence type="predicted"/>
<dbReference type="InterPro" id="IPR000047">
    <property type="entry name" value="HTH_motif"/>
</dbReference>
<feature type="compositionally biased region" description="Basic and acidic residues" evidence="7">
    <location>
        <begin position="48"/>
        <end position="58"/>
    </location>
</feature>
<gene>
    <name evidence="8" type="ORF">OFUS_LOCUS11180</name>
</gene>
<reference evidence="8" key="1">
    <citation type="submission" date="2022-03" db="EMBL/GenBank/DDBJ databases">
        <authorList>
            <person name="Martin C."/>
        </authorList>
    </citation>
    <scope>NUCLEOTIDE SEQUENCE</scope>
</reference>
<dbReference type="GO" id="GO:0030182">
    <property type="term" value="P:neuron differentiation"/>
    <property type="evidence" value="ECO:0007669"/>
    <property type="project" value="TreeGrafter"/>
</dbReference>
<evidence type="ECO:0000256" key="3">
    <source>
        <dbReference type="ARBA" id="ARBA00023155"/>
    </source>
</evidence>
<dbReference type="Pfam" id="PF00046">
    <property type="entry name" value="Homeodomain"/>
    <property type="match status" value="1"/>
</dbReference>
<dbReference type="Gene3D" id="1.10.10.60">
    <property type="entry name" value="Homeodomain-like"/>
    <property type="match status" value="1"/>
</dbReference>
<dbReference type="PRINTS" id="PR00024">
    <property type="entry name" value="HOMEOBOX"/>
</dbReference>
<dbReference type="Proteomes" id="UP000749559">
    <property type="component" value="Unassembled WGS sequence"/>
</dbReference>
<dbReference type="EMBL" id="CAIIXF020000005">
    <property type="protein sequence ID" value="CAH1785074.1"/>
    <property type="molecule type" value="Genomic_DNA"/>
</dbReference>
<sequence>MEVTSKLIPQVPIPKRSSGFSIDSLIGRPEKSSTPEQRSPSPSRSRSPRSELRPESRKQSLPAHASHLHDKQLPGLDALGQQALLHSTLNASRDIIGLNRLKNLQLSIGENFAAEWHRWSHLAVPNPALNGMGGHPGPGGPVHMPHHVPGHPGLSLPLTGPHPLHNQMLMGPHSSREMTLFPWLMGRQLLHPRLGGPEAGLLLQPFRKPKRIRTAFSPTQLLRLEHAFEKNHYVVGQERKELASNLSLTETQVKVWFQNRRTKHKRQKSEGGDSDSESDEDNEEGQNSKTAHHISKWRAETNQLNVC</sequence>
<evidence type="ECO:0000256" key="4">
    <source>
        <dbReference type="ARBA" id="ARBA00023242"/>
    </source>
</evidence>
<dbReference type="InterPro" id="IPR001356">
    <property type="entry name" value="HD"/>
</dbReference>
<feature type="compositionally biased region" description="Acidic residues" evidence="7">
    <location>
        <begin position="272"/>
        <end position="284"/>
    </location>
</feature>
<keyword evidence="3 5" id="KW-0371">Homeobox</keyword>
<dbReference type="PANTHER" id="PTHR24339:SF28">
    <property type="entry name" value="E5-RELATED"/>
    <property type="match status" value="1"/>
</dbReference>
<evidence type="ECO:0000256" key="7">
    <source>
        <dbReference type="SAM" id="MobiDB-lite"/>
    </source>
</evidence>
<dbReference type="PRINTS" id="PR00031">
    <property type="entry name" value="HTHREPRESSR"/>
</dbReference>
<evidence type="ECO:0000256" key="5">
    <source>
        <dbReference type="PROSITE-ProRule" id="PRU00108"/>
    </source>
</evidence>
<dbReference type="FunFam" id="1.10.10.60:FF:000081">
    <property type="entry name" value="Empty spiracles homeobox 2"/>
    <property type="match status" value="1"/>
</dbReference>
<dbReference type="AlphaFoldDB" id="A0A8J1T4X5"/>
<keyword evidence="4 5" id="KW-0539">Nucleus</keyword>
<feature type="compositionally biased region" description="Low complexity" evidence="7">
    <location>
        <begin position="34"/>
        <end position="45"/>
    </location>
</feature>
<comment type="subcellular location">
    <subcellularLocation>
        <location evidence="1 5 6">Nucleus</location>
    </subcellularLocation>
</comment>
<name>A0A8J1T4X5_OWEFU</name>
<dbReference type="GO" id="GO:0007420">
    <property type="term" value="P:brain development"/>
    <property type="evidence" value="ECO:0007669"/>
    <property type="project" value="TreeGrafter"/>
</dbReference>
<dbReference type="CDD" id="cd00086">
    <property type="entry name" value="homeodomain"/>
    <property type="match status" value="1"/>
</dbReference>